<reference evidence="9" key="1">
    <citation type="submission" date="2022-06" db="EMBL/GenBank/DDBJ databases">
        <title>Ornithinimicrobium HY1793.</title>
        <authorList>
            <person name="Huang Y."/>
        </authorList>
    </citation>
    <scope>NUCLEOTIDE SEQUENCE</scope>
    <source>
        <strain evidence="9">HY1793</strain>
    </source>
</reference>
<evidence type="ECO:0000256" key="7">
    <source>
        <dbReference type="ARBA" id="ARBA00031737"/>
    </source>
</evidence>
<dbReference type="NCBIfam" id="TIGR03544">
    <property type="entry name" value="DivI1A_domain"/>
    <property type="match status" value="1"/>
</dbReference>
<sequence>MTLGPEDIVRKTFNTTRFRGGYVVDEVDGFLEEVVASLRRLTNLADEHQAQIHTLKSGGGTVAHDLEVETAQLEQVRLERDAIVGELAEADSRVAAAREAALVAEESRNTSLEELRKRFDDDLIELEQKVTNARATADAAERESARIIAMAEGQAEAAQQQTAMLRERLAVMINEVRAAVTGHLGADAVEELVPLTSELETDPVAQASAMALLAERLRHDHLSAGQREAERILGEAALERDALVAEGEEAVEAARKRAAGLLSLAQSEAEHTKEGGRKAGEKLLAEAQRTHDEKLASAETQVVRLVDDAHVERDAVLADLLTRREALEGKIAELETVQREYRQRLRSLISEQLAAVDTDEWEPVGPVSPQPARIA</sequence>
<keyword evidence="10" id="KW-1185">Reference proteome</keyword>
<evidence type="ECO:0000256" key="2">
    <source>
        <dbReference type="ARBA" id="ARBA00018787"/>
    </source>
</evidence>
<dbReference type="RefSeq" id="WP_252595011.1">
    <property type="nucleotide sequence ID" value="NZ_CP099489.1"/>
</dbReference>
<evidence type="ECO:0000313" key="10">
    <source>
        <dbReference type="Proteomes" id="UP001056455"/>
    </source>
</evidence>
<feature type="coiled-coil region" evidence="8">
    <location>
        <begin position="317"/>
        <end position="351"/>
    </location>
</feature>
<dbReference type="PANTHER" id="PTHR35794">
    <property type="entry name" value="CELL DIVISION PROTEIN DIVIVA"/>
    <property type="match status" value="1"/>
</dbReference>
<dbReference type="Proteomes" id="UP001056455">
    <property type="component" value="Chromosome"/>
</dbReference>
<evidence type="ECO:0000313" key="9">
    <source>
        <dbReference type="EMBL" id="USQ81496.1"/>
    </source>
</evidence>
<keyword evidence="6" id="KW-0131">Cell cycle</keyword>
<organism evidence="9 10">
    <name type="scientific">Ornithinimicrobium faecis</name>
    <dbReference type="NCBI Taxonomy" id="2934158"/>
    <lineage>
        <taxon>Bacteria</taxon>
        <taxon>Bacillati</taxon>
        <taxon>Actinomycetota</taxon>
        <taxon>Actinomycetes</taxon>
        <taxon>Micrococcales</taxon>
        <taxon>Ornithinimicrobiaceae</taxon>
        <taxon>Ornithinimicrobium</taxon>
    </lineage>
</organism>
<keyword evidence="5 8" id="KW-0175">Coiled coil</keyword>
<dbReference type="Gene3D" id="6.10.250.660">
    <property type="match status" value="1"/>
</dbReference>
<evidence type="ECO:0000256" key="3">
    <source>
        <dbReference type="ARBA" id="ARBA00022490"/>
    </source>
</evidence>
<evidence type="ECO:0000256" key="6">
    <source>
        <dbReference type="ARBA" id="ARBA00023306"/>
    </source>
</evidence>
<proteinExistence type="predicted"/>
<dbReference type="EMBL" id="CP099489">
    <property type="protein sequence ID" value="USQ81496.1"/>
    <property type="molecule type" value="Genomic_DNA"/>
</dbReference>
<dbReference type="InterPro" id="IPR019933">
    <property type="entry name" value="DivIVA_domain"/>
</dbReference>
<dbReference type="InterPro" id="IPR007793">
    <property type="entry name" value="DivIVA_fam"/>
</dbReference>
<evidence type="ECO:0000256" key="4">
    <source>
        <dbReference type="ARBA" id="ARBA00022618"/>
    </source>
</evidence>
<evidence type="ECO:0000256" key="5">
    <source>
        <dbReference type="ARBA" id="ARBA00023054"/>
    </source>
</evidence>
<protein>
    <recommendedName>
        <fullName evidence="2">Cell wall synthesis protein Wag31</fullName>
    </recommendedName>
    <alternativeName>
        <fullName evidence="7">Antigen 84</fullName>
    </alternativeName>
</protein>
<keyword evidence="3" id="KW-0963">Cytoplasm</keyword>
<name>A0ABY4YXM6_9MICO</name>
<keyword evidence="4" id="KW-0132">Cell division</keyword>
<gene>
    <name evidence="9" type="ORF">NF556_07560</name>
</gene>
<evidence type="ECO:0000256" key="8">
    <source>
        <dbReference type="SAM" id="Coils"/>
    </source>
</evidence>
<evidence type="ECO:0000256" key="1">
    <source>
        <dbReference type="ARBA" id="ARBA00004496"/>
    </source>
</evidence>
<accession>A0ABY4YXM6</accession>
<feature type="coiled-coil region" evidence="8">
    <location>
        <begin position="109"/>
        <end position="175"/>
    </location>
</feature>
<comment type="subcellular location">
    <subcellularLocation>
        <location evidence="1">Cytoplasm</location>
    </subcellularLocation>
</comment>
<dbReference type="PANTHER" id="PTHR35794:SF1">
    <property type="entry name" value="CELL CYCLE PROTEIN GPSB"/>
    <property type="match status" value="1"/>
</dbReference>